<evidence type="ECO:0000256" key="1">
    <source>
        <dbReference type="SAM" id="MobiDB-lite"/>
    </source>
</evidence>
<dbReference type="Gene3D" id="4.10.470.20">
    <property type="match status" value="1"/>
</dbReference>
<feature type="compositionally biased region" description="Basic and acidic residues" evidence="1">
    <location>
        <begin position="67"/>
        <end position="98"/>
    </location>
</feature>
<dbReference type="GeneID" id="7452114"/>
<keyword evidence="3" id="KW-1185">Reference proteome</keyword>
<evidence type="ECO:0000313" key="3">
    <source>
        <dbReference type="Proteomes" id="UP000001449"/>
    </source>
</evidence>
<dbReference type="Proteomes" id="UP000001449">
    <property type="component" value="Chromosome 3"/>
</dbReference>
<organism evidence="2 3">
    <name type="scientific">Thalassiosira pseudonana</name>
    <name type="common">Marine diatom</name>
    <name type="synonym">Cyclotella nana</name>
    <dbReference type="NCBI Taxonomy" id="35128"/>
    <lineage>
        <taxon>Eukaryota</taxon>
        <taxon>Sar</taxon>
        <taxon>Stramenopiles</taxon>
        <taxon>Ochrophyta</taxon>
        <taxon>Bacillariophyta</taxon>
        <taxon>Coscinodiscophyceae</taxon>
        <taxon>Thalassiosirophycidae</taxon>
        <taxon>Thalassiosirales</taxon>
        <taxon>Thalassiosiraceae</taxon>
        <taxon>Thalassiosira</taxon>
    </lineage>
</organism>
<dbReference type="AlphaFoldDB" id="B8BWD9"/>
<feature type="region of interest" description="Disordered" evidence="1">
    <location>
        <begin position="28"/>
        <end position="110"/>
    </location>
</feature>
<dbReference type="InParanoid" id="B8BWD9"/>
<sequence>MAKRRACTIAAATACCIAFTNTNAVSASPTIRGAQSPQHSSSSSASQSATAQEQQQHQQQRRASSRARNEARPPIQDERQSDKIREFNESRSRGRRSQEASSSSSQSIQQLTIEELHSQSPSDQTRHLQKLVETRRRLYDISYMHSKKSNYGSVSVQAGNDLGFQSAPVVTVSATTSSTTAASNTDSILTTYTEPPSNSFPYYPLWSSTLTSGTCTNNGLQPHGGNNFVYTTLWECCHEWFYDVEGCLVGLAEATGNSYFGGGLLVRDTNNGSLLDEKNFGGTPPLPEQMNAAASASYFPSFDMALHPNGACLSSLTSTPPSSYLLTSQDYLFDSVEACCNDWFINVELCLGASTGGSVSSPMASPSSTSYPTWDLENDSGTAWPTWSDDVFQHAQDNQQGDQDDDEEEEPSSYSFYESFEMGDFSSYPWKLSASSPSTDSWEADQTALAYDGNYAARPGILSEEGSATNLTISLDRIQHDGSSFRGGLLTFAIHASVAMPVDALYFSINDHVLRTFDSVTGDSGGDWEEVSTLLLPGEHTLTWSYHYYGMPSDMSGVDPRRDGNSWVDAVALLPFTGDYSFPDLDTTSLLDVDDGMAPWTLVTDPNAYDGGHSYIAYSQDIVSNQGSADMSWTIVAGPDGGFVSFSAFASIYAPHDILEFSVDGLPVVAITMPSYQWEEHVVDVEAGKHVLSWRLVKNQPGLSASVIEGVDVPGGYQGYVKVDAIKYEDHLFEEDVGYASAEVQTTPVATTSQVVSTTSSTGFWTTSETTEALVVSSSTSSAFVSTTTEVPTTSSAFVSTTTKVPATSSAFVSTTTETPEYSSSSSTVVASDGSCPEGLKAVEGLPGCCVAEPNYLGDGACDPYEPYNTEACGYDLGDCCHDSCNEDSPYGCHTREGADYGPFGFFCLDPRAGSTIDASKCLVENREWIGDGGCDGGSEYNTAECGWDGGDCCEDSCDQDFAFYTCGANQPFECLMVEVDEPPVTTVSASTTEAPKTTEVSPTGAVLGDLVAARSNPVALRDGFEAGVFDPLMWNWMDGDANWETDDDVDAAEGKWFAEARTGDIIDDMGTAVLALKIKSPNGGKLAFQIQALIQSPHEDLIIEVDDKPVSFIINTIDQWKKEEVDILEGGEHIIKWVHRKNPTNQDEGALSKVAKNEGISRIDDVTFTPF</sequence>
<dbReference type="EMBL" id="CM000640">
    <property type="protein sequence ID" value="EED94499.1"/>
    <property type="molecule type" value="Genomic_DNA"/>
</dbReference>
<feature type="compositionally biased region" description="Low complexity" evidence="1">
    <location>
        <begin position="99"/>
        <end position="110"/>
    </location>
</feature>
<evidence type="ECO:0008006" key="4">
    <source>
        <dbReference type="Google" id="ProtNLM"/>
    </source>
</evidence>
<dbReference type="eggNOG" id="ENOG502SFXU">
    <property type="taxonomic scope" value="Eukaryota"/>
</dbReference>
<dbReference type="OMA" id="CMSATIV"/>
<reference evidence="2 3" key="2">
    <citation type="journal article" date="2008" name="Nature">
        <title>The Phaeodactylum genome reveals the evolutionary history of diatom genomes.</title>
        <authorList>
            <person name="Bowler C."/>
            <person name="Allen A.E."/>
            <person name="Badger J.H."/>
            <person name="Grimwood J."/>
            <person name="Jabbari K."/>
            <person name="Kuo A."/>
            <person name="Maheswari U."/>
            <person name="Martens C."/>
            <person name="Maumus F."/>
            <person name="Otillar R.P."/>
            <person name="Rayko E."/>
            <person name="Salamov A."/>
            <person name="Vandepoele K."/>
            <person name="Beszteri B."/>
            <person name="Gruber A."/>
            <person name="Heijde M."/>
            <person name="Katinka M."/>
            <person name="Mock T."/>
            <person name="Valentin K."/>
            <person name="Verret F."/>
            <person name="Berges J.A."/>
            <person name="Brownlee C."/>
            <person name="Cadoret J.P."/>
            <person name="Chiovitti A."/>
            <person name="Choi C.J."/>
            <person name="Coesel S."/>
            <person name="De Martino A."/>
            <person name="Detter J.C."/>
            <person name="Durkin C."/>
            <person name="Falciatore A."/>
            <person name="Fournet J."/>
            <person name="Haruta M."/>
            <person name="Huysman M.J."/>
            <person name="Jenkins B.D."/>
            <person name="Jiroutova K."/>
            <person name="Jorgensen R.E."/>
            <person name="Joubert Y."/>
            <person name="Kaplan A."/>
            <person name="Kroger N."/>
            <person name="Kroth P.G."/>
            <person name="La Roche J."/>
            <person name="Lindquist E."/>
            <person name="Lommer M."/>
            <person name="Martin-Jezequel V."/>
            <person name="Lopez P.J."/>
            <person name="Lucas S."/>
            <person name="Mangogna M."/>
            <person name="McGinnis K."/>
            <person name="Medlin L.K."/>
            <person name="Montsant A."/>
            <person name="Oudot-Le Secq M.P."/>
            <person name="Napoli C."/>
            <person name="Obornik M."/>
            <person name="Parker M.S."/>
            <person name="Petit J.L."/>
            <person name="Porcel B.M."/>
            <person name="Poulsen N."/>
            <person name="Robison M."/>
            <person name="Rychlewski L."/>
            <person name="Rynearson T.A."/>
            <person name="Schmutz J."/>
            <person name="Shapiro H."/>
            <person name="Siaut M."/>
            <person name="Stanley M."/>
            <person name="Sussman M.R."/>
            <person name="Taylor A.R."/>
            <person name="Vardi A."/>
            <person name="von Dassow P."/>
            <person name="Vyverman W."/>
            <person name="Willis A."/>
            <person name="Wyrwicz L.S."/>
            <person name="Rokhsar D.S."/>
            <person name="Weissenbach J."/>
            <person name="Armbrust E.V."/>
            <person name="Green B.R."/>
            <person name="Van de Peer Y."/>
            <person name="Grigoriev I.V."/>
        </authorList>
    </citation>
    <scope>NUCLEOTIDE SEQUENCE [LARGE SCALE GENOMIC DNA]</scope>
    <source>
        <strain evidence="2 3">CCMP1335</strain>
    </source>
</reference>
<accession>B8BWD9</accession>
<dbReference type="RefSeq" id="XP_002289063.1">
    <property type="nucleotide sequence ID" value="XM_002289027.1"/>
</dbReference>
<dbReference type="KEGG" id="tps:THAPSDRAFT_22002"/>
<evidence type="ECO:0000313" key="2">
    <source>
        <dbReference type="EMBL" id="EED94499.1"/>
    </source>
</evidence>
<dbReference type="HOGENOM" id="CLU_274022_0_0_1"/>
<feature type="compositionally biased region" description="Low complexity" evidence="1">
    <location>
        <begin position="34"/>
        <end position="58"/>
    </location>
</feature>
<gene>
    <name evidence="2" type="ORF">THAPSDRAFT_22002</name>
</gene>
<proteinExistence type="predicted"/>
<protein>
    <recommendedName>
        <fullName evidence="4">LNR domain-containing protein</fullName>
    </recommendedName>
</protein>
<name>B8BWD9_THAPS</name>
<dbReference type="PaxDb" id="35128-Thaps22002"/>
<reference evidence="2 3" key="1">
    <citation type="journal article" date="2004" name="Science">
        <title>The genome of the diatom Thalassiosira pseudonana: ecology, evolution, and metabolism.</title>
        <authorList>
            <person name="Armbrust E.V."/>
            <person name="Berges J.A."/>
            <person name="Bowler C."/>
            <person name="Green B.R."/>
            <person name="Martinez D."/>
            <person name="Putnam N.H."/>
            <person name="Zhou S."/>
            <person name="Allen A.E."/>
            <person name="Apt K.E."/>
            <person name="Bechner M."/>
            <person name="Brzezinski M.A."/>
            <person name="Chaal B.K."/>
            <person name="Chiovitti A."/>
            <person name="Davis A.K."/>
            <person name="Demarest M.S."/>
            <person name="Detter J.C."/>
            <person name="Glavina T."/>
            <person name="Goodstein D."/>
            <person name="Hadi M.Z."/>
            <person name="Hellsten U."/>
            <person name="Hildebrand M."/>
            <person name="Jenkins B.D."/>
            <person name="Jurka J."/>
            <person name="Kapitonov V.V."/>
            <person name="Kroger N."/>
            <person name="Lau W.W."/>
            <person name="Lane T.W."/>
            <person name="Larimer F.W."/>
            <person name="Lippmeier J.C."/>
            <person name="Lucas S."/>
            <person name="Medina M."/>
            <person name="Montsant A."/>
            <person name="Obornik M."/>
            <person name="Parker M.S."/>
            <person name="Palenik B."/>
            <person name="Pazour G.J."/>
            <person name="Richardson P.M."/>
            <person name="Rynearson T.A."/>
            <person name="Saito M.A."/>
            <person name="Schwartz D.C."/>
            <person name="Thamatrakoln K."/>
            <person name="Valentin K."/>
            <person name="Vardi A."/>
            <person name="Wilkerson F.P."/>
            <person name="Rokhsar D.S."/>
        </authorList>
    </citation>
    <scope>NUCLEOTIDE SEQUENCE [LARGE SCALE GENOMIC DNA]</scope>
    <source>
        <strain evidence="2 3">CCMP1335</strain>
    </source>
</reference>